<evidence type="ECO:0000313" key="1">
    <source>
        <dbReference type="EMBL" id="KAF6723409.1"/>
    </source>
</evidence>
<gene>
    <name evidence="1" type="ORF">FQA47_021247</name>
</gene>
<dbReference type="Proteomes" id="UP000646548">
    <property type="component" value="Unassembled WGS sequence"/>
</dbReference>
<organism evidence="1 2">
    <name type="scientific">Oryzias melastigma</name>
    <name type="common">Marine medaka</name>
    <dbReference type="NCBI Taxonomy" id="30732"/>
    <lineage>
        <taxon>Eukaryota</taxon>
        <taxon>Metazoa</taxon>
        <taxon>Chordata</taxon>
        <taxon>Craniata</taxon>
        <taxon>Vertebrata</taxon>
        <taxon>Euteleostomi</taxon>
        <taxon>Actinopterygii</taxon>
        <taxon>Neopterygii</taxon>
        <taxon>Teleostei</taxon>
        <taxon>Neoteleostei</taxon>
        <taxon>Acanthomorphata</taxon>
        <taxon>Ovalentaria</taxon>
        <taxon>Atherinomorphae</taxon>
        <taxon>Beloniformes</taxon>
        <taxon>Adrianichthyidae</taxon>
        <taxon>Oryziinae</taxon>
        <taxon>Oryzias</taxon>
    </lineage>
</organism>
<name>A0A834C6A2_ORYME</name>
<accession>A0A834C6A2</accession>
<proteinExistence type="predicted"/>
<dbReference type="EMBL" id="WKFB01000429">
    <property type="protein sequence ID" value="KAF6723409.1"/>
    <property type="molecule type" value="Genomic_DNA"/>
</dbReference>
<evidence type="ECO:0000313" key="2">
    <source>
        <dbReference type="Proteomes" id="UP000646548"/>
    </source>
</evidence>
<reference evidence="1" key="1">
    <citation type="journal article" name="BMC Genomics">
        <title>Long-read sequencing and de novo genome assembly of marine medaka (Oryzias melastigma).</title>
        <authorList>
            <person name="Liang P."/>
            <person name="Saqib H.S.A."/>
            <person name="Ni X."/>
            <person name="Shen Y."/>
        </authorList>
    </citation>
    <scope>NUCLEOTIDE SEQUENCE</scope>
    <source>
        <strain evidence="1">Bigg-433</strain>
    </source>
</reference>
<comment type="caution">
    <text evidence="1">The sequence shown here is derived from an EMBL/GenBank/DDBJ whole genome shotgun (WGS) entry which is preliminary data.</text>
</comment>
<sequence>MTPSDRSWGLLNWGVHLGLLTGGVLAKRSRLKNNWTGSLKLHGNRTSNISRTQLVLTETQQLVLMETHQLVLTETQQLVLTETQQLVLMETQQLVLTETHQMVLTETQQPHVSWR</sequence>
<protein>
    <submittedName>
        <fullName evidence="1">Uncharacterized protein</fullName>
    </submittedName>
</protein>
<dbReference type="AlphaFoldDB" id="A0A834C6A2"/>